<proteinExistence type="predicted"/>
<sequence>MCLSRVTDLTRIRLVQRTRMRLVLRTRMPTSLVQRTRMRLVLAGPRTWASKGDDIAWWVDSGATGHVCKDLR</sequence>
<organism evidence="1 2">
    <name type="scientific">Helianthus annuus</name>
    <name type="common">Common sunflower</name>
    <dbReference type="NCBI Taxonomy" id="4232"/>
    <lineage>
        <taxon>Eukaryota</taxon>
        <taxon>Viridiplantae</taxon>
        <taxon>Streptophyta</taxon>
        <taxon>Embryophyta</taxon>
        <taxon>Tracheophyta</taxon>
        <taxon>Spermatophyta</taxon>
        <taxon>Magnoliopsida</taxon>
        <taxon>eudicotyledons</taxon>
        <taxon>Gunneridae</taxon>
        <taxon>Pentapetalae</taxon>
        <taxon>asterids</taxon>
        <taxon>campanulids</taxon>
        <taxon>Asterales</taxon>
        <taxon>Asteraceae</taxon>
        <taxon>Asteroideae</taxon>
        <taxon>Heliantheae alliance</taxon>
        <taxon>Heliantheae</taxon>
        <taxon>Helianthus</taxon>
    </lineage>
</organism>
<dbReference type="InParanoid" id="A0A251S2N1"/>
<evidence type="ECO:0000313" key="2">
    <source>
        <dbReference type="Proteomes" id="UP000215914"/>
    </source>
</evidence>
<keyword evidence="2" id="KW-1185">Reference proteome</keyword>
<evidence type="ECO:0000313" key="1">
    <source>
        <dbReference type="EMBL" id="OTF92965.1"/>
    </source>
</evidence>
<reference evidence="2" key="1">
    <citation type="journal article" date="2017" name="Nature">
        <title>The sunflower genome provides insights into oil metabolism, flowering and Asterid evolution.</title>
        <authorList>
            <person name="Badouin H."/>
            <person name="Gouzy J."/>
            <person name="Grassa C.J."/>
            <person name="Murat F."/>
            <person name="Staton S.E."/>
            <person name="Cottret L."/>
            <person name="Lelandais-Briere C."/>
            <person name="Owens G.L."/>
            <person name="Carrere S."/>
            <person name="Mayjonade B."/>
            <person name="Legrand L."/>
            <person name="Gill N."/>
            <person name="Kane N.C."/>
            <person name="Bowers J.E."/>
            <person name="Hubner S."/>
            <person name="Bellec A."/>
            <person name="Berard A."/>
            <person name="Berges H."/>
            <person name="Blanchet N."/>
            <person name="Boniface M.C."/>
            <person name="Brunel D."/>
            <person name="Catrice O."/>
            <person name="Chaidir N."/>
            <person name="Claudel C."/>
            <person name="Donnadieu C."/>
            <person name="Faraut T."/>
            <person name="Fievet G."/>
            <person name="Helmstetter N."/>
            <person name="King M."/>
            <person name="Knapp S.J."/>
            <person name="Lai Z."/>
            <person name="Le Paslier M.C."/>
            <person name="Lippi Y."/>
            <person name="Lorenzon L."/>
            <person name="Mandel J.R."/>
            <person name="Marage G."/>
            <person name="Marchand G."/>
            <person name="Marquand E."/>
            <person name="Bret-Mestries E."/>
            <person name="Morien E."/>
            <person name="Nambeesan S."/>
            <person name="Nguyen T."/>
            <person name="Pegot-Espagnet P."/>
            <person name="Pouilly N."/>
            <person name="Raftis F."/>
            <person name="Sallet E."/>
            <person name="Schiex T."/>
            <person name="Thomas J."/>
            <person name="Vandecasteele C."/>
            <person name="Vares D."/>
            <person name="Vear F."/>
            <person name="Vautrin S."/>
            <person name="Crespi M."/>
            <person name="Mangin B."/>
            <person name="Burke J.M."/>
            <person name="Salse J."/>
            <person name="Munos S."/>
            <person name="Vincourt P."/>
            <person name="Rieseberg L.H."/>
            <person name="Langlade N.B."/>
        </authorList>
    </citation>
    <scope>NUCLEOTIDE SEQUENCE [LARGE SCALE GENOMIC DNA]</scope>
    <source>
        <strain evidence="2">cv. SF193</strain>
    </source>
</reference>
<dbReference type="Proteomes" id="UP000215914">
    <property type="component" value="Chromosome 16"/>
</dbReference>
<protein>
    <submittedName>
        <fullName evidence="1">Uncharacterized protein</fullName>
    </submittedName>
</protein>
<dbReference type="AlphaFoldDB" id="A0A251S2N1"/>
<gene>
    <name evidence="1" type="ORF">HannXRQ_Chr16g0527751</name>
</gene>
<dbReference type="EMBL" id="CM007905">
    <property type="protein sequence ID" value="OTF92965.1"/>
    <property type="molecule type" value="Genomic_DNA"/>
</dbReference>
<accession>A0A251S2N1</accession>
<name>A0A251S2N1_HELAN</name>